<protein>
    <submittedName>
        <fullName evidence="1">Uncharacterized protein</fullName>
    </submittedName>
</protein>
<dbReference type="Proteomes" id="UP000785679">
    <property type="component" value="Unassembled WGS sequence"/>
</dbReference>
<name>A0A8J8T9K3_HALGN</name>
<keyword evidence="2" id="KW-1185">Reference proteome</keyword>
<comment type="caution">
    <text evidence="1">The sequence shown here is derived from an EMBL/GenBank/DDBJ whole genome shotgun (WGS) entry which is preliminary data.</text>
</comment>
<gene>
    <name evidence="1" type="ORF">FGO68_gene4253</name>
</gene>
<organism evidence="1 2">
    <name type="scientific">Halteria grandinella</name>
    <dbReference type="NCBI Taxonomy" id="5974"/>
    <lineage>
        <taxon>Eukaryota</taxon>
        <taxon>Sar</taxon>
        <taxon>Alveolata</taxon>
        <taxon>Ciliophora</taxon>
        <taxon>Intramacronucleata</taxon>
        <taxon>Spirotrichea</taxon>
        <taxon>Stichotrichia</taxon>
        <taxon>Sporadotrichida</taxon>
        <taxon>Halteriidae</taxon>
        <taxon>Halteria</taxon>
    </lineage>
</organism>
<evidence type="ECO:0000313" key="2">
    <source>
        <dbReference type="Proteomes" id="UP000785679"/>
    </source>
</evidence>
<dbReference type="EMBL" id="RRYP01000322">
    <property type="protein sequence ID" value="TNV87602.1"/>
    <property type="molecule type" value="Genomic_DNA"/>
</dbReference>
<reference evidence="1" key="1">
    <citation type="submission" date="2019-06" db="EMBL/GenBank/DDBJ databases">
        <authorList>
            <person name="Zheng W."/>
        </authorList>
    </citation>
    <scope>NUCLEOTIDE SEQUENCE</scope>
    <source>
        <strain evidence="1">QDHG01</strain>
    </source>
</reference>
<evidence type="ECO:0000313" key="1">
    <source>
        <dbReference type="EMBL" id="TNV87602.1"/>
    </source>
</evidence>
<proteinExistence type="predicted"/>
<accession>A0A8J8T9K3</accession>
<dbReference type="AlphaFoldDB" id="A0A8J8T9K3"/>
<sequence length="116" mass="13636">MDGKFWNIIEGFLGIIANQRELNCEIRRFQIHGGQYSIFLQKKTWPLLINLLKLILTLKMFTNNLAFLLCQCQSFYTLSQAVLRIYKELANQYLSGFTNIQNLHLSFRTDQDQVSQ</sequence>